<gene>
    <name evidence="15" type="ORF">COJ15_35185</name>
</gene>
<feature type="coiled-coil region" evidence="11">
    <location>
        <begin position="586"/>
        <end position="655"/>
    </location>
</feature>
<dbReference type="PRINTS" id="PR00260">
    <property type="entry name" value="CHEMTRNSDUCR"/>
</dbReference>
<evidence type="ECO:0000256" key="2">
    <source>
        <dbReference type="ARBA" id="ARBA00022475"/>
    </source>
</evidence>
<comment type="subcellular location">
    <subcellularLocation>
        <location evidence="1">Cell membrane</location>
        <topology evidence="1">Multi-pass membrane protein</topology>
    </subcellularLocation>
</comment>
<keyword evidence="5 12" id="KW-0812">Transmembrane</keyword>
<evidence type="ECO:0000256" key="11">
    <source>
        <dbReference type="SAM" id="Coils"/>
    </source>
</evidence>
<keyword evidence="11" id="KW-0175">Coiled coil</keyword>
<dbReference type="SMART" id="SM00304">
    <property type="entry name" value="HAMP"/>
    <property type="match status" value="1"/>
</dbReference>
<evidence type="ECO:0000256" key="9">
    <source>
        <dbReference type="ARBA" id="ARBA00029447"/>
    </source>
</evidence>
<evidence type="ECO:0000256" key="1">
    <source>
        <dbReference type="ARBA" id="ARBA00004651"/>
    </source>
</evidence>
<dbReference type="InterPro" id="IPR033479">
    <property type="entry name" value="dCache_1"/>
</dbReference>
<evidence type="ECO:0000259" key="13">
    <source>
        <dbReference type="PROSITE" id="PS50111"/>
    </source>
</evidence>
<dbReference type="InterPro" id="IPR029151">
    <property type="entry name" value="Sensor-like_sf"/>
</dbReference>
<dbReference type="GO" id="GO:0005886">
    <property type="term" value="C:plasma membrane"/>
    <property type="evidence" value="ECO:0007669"/>
    <property type="project" value="UniProtKB-SubCell"/>
</dbReference>
<dbReference type="CDD" id="cd06225">
    <property type="entry name" value="HAMP"/>
    <property type="match status" value="1"/>
</dbReference>
<dbReference type="InterPro" id="IPR003660">
    <property type="entry name" value="HAMP_dom"/>
</dbReference>
<dbReference type="Gene3D" id="3.30.450.20">
    <property type="entry name" value="PAS domain"/>
    <property type="match status" value="2"/>
</dbReference>
<evidence type="ECO:0000256" key="12">
    <source>
        <dbReference type="SAM" id="Phobius"/>
    </source>
</evidence>
<dbReference type="EMBL" id="NUVX01000103">
    <property type="protein sequence ID" value="PFJ25969.1"/>
    <property type="molecule type" value="Genomic_DNA"/>
</dbReference>
<keyword evidence="4" id="KW-0145">Chemotaxis</keyword>
<dbReference type="PROSITE" id="PS50111">
    <property type="entry name" value="CHEMOTAXIS_TRANSDUC_2"/>
    <property type="match status" value="1"/>
</dbReference>
<evidence type="ECO:0000256" key="10">
    <source>
        <dbReference type="PROSITE-ProRule" id="PRU00284"/>
    </source>
</evidence>
<dbReference type="PANTHER" id="PTHR32089">
    <property type="entry name" value="METHYL-ACCEPTING CHEMOTAXIS PROTEIN MCPB"/>
    <property type="match status" value="1"/>
</dbReference>
<evidence type="ECO:0000256" key="7">
    <source>
        <dbReference type="ARBA" id="ARBA00023136"/>
    </source>
</evidence>
<feature type="transmembrane region" description="Helical" evidence="12">
    <location>
        <begin position="12"/>
        <end position="31"/>
    </location>
</feature>
<dbReference type="PANTHER" id="PTHR32089:SF114">
    <property type="entry name" value="METHYL-ACCEPTING CHEMOTAXIS PROTEIN MCPB"/>
    <property type="match status" value="1"/>
</dbReference>
<evidence type="ECO:0000259" key="14">
    <source>
        <dbReference type="PROSITE" id="PS50885"/>
    </source>
</evidence>
<dbReference type="SMART" id="SM00283">
    <property type="entry name" value="MA"/>
    <property type="match status" value="1"/>
</dbReference>
<protein>
    <recommendedName>
        <fullName evidence="17">Methyl-accepting chemotaxis protein</fullName>
    </recommendedName>
</protein>
<sequence length="661" mass="73415">MKKSIGIKTQILLTTFVLFLISNIIILITSYRIGADNLEKELLQSTELSTKSFNALTNTFFDDTEEKLKMFSKFESIYAPSQNNYAELEKLFKNYKNTSEDLNSAYVATKDNKFLSYPRKNSGSGYKPTERDWYKNAIKANGKAVWSTPYKDAFSGEQVITVSQMIHEKGKEPVVIGLDVSLKKIHSYLTDTKLGENGFITVIGKDGKIIEHTDETMKGQDVSSKPFIQEMLNSGEEKGKIDYTESGTDKILFYQKNKTSDWYMTGTIIKGDIQKKAASVIPALLLIGSISIIVSAIILYVLIRRIFKPLQQLSTEMKKVEQGDFSVEVPVKNNNEFGQLARGFNHMIYQIKNMITSIEGTSVSVKNKVNTFVESIGENKSAINDIAFTMEEMANGATEQANLTDKNTQNLSVLSEEISQIEEQSKGISKQSDELLIVSGDGMNQLKKLQEQSTKTTEMTNDMVSAIQSLDTNSKSINKIINTISEIAEQTNLLALNAAIEAARAGESGREFAVVAAEVRKLAEKSAESSKQITQLIQQMQKDTSGTVTLIESTHDLIQEQSKYVEDTEKSFVLIIEKIESSKSMIDEITNKINTANGKKEDILKESMKISDITQESVAGSEAIASSLEEQNASIEQLGQLANELGAQADELLSQFSSFKK</sequence>
<evidence type="ECO:0000313" key="16">
    <source>
        <dbReference type="Proteomes" id="UP000224003"/>
    </source>
</evidence>
<evidence type="ECO:0008006" key="17">
    <source>
        <dbReference type="Google" id="ProtNLM"/>
    </source>
</evidence>
<proteinExistence type="inferred from homology"/>
<dbReference type="SUPFAM" id="SSF58104">
    <property type="entry name" value="Methyl-accepting chemotaxis protein (MCP) signaling domain"/>
    <property type="match status" value="1"/>
</dbReference>
<evidence type="ECO:0000256" key="8">
    <source>
        <dbReference type="ARBA" id="ARBA00023224"/>
    </source>
</evidence>
<dbReference type="InterPro" id="IPR004090">
    <property type="entry name" value="Chemotax_Me-accpt_rcpt"/>
</dbReference>
<evidence type="ECO:0000313" key="15">
    <source>
        <dbReference type="EMBL" id="PFJ25969.1"/>
    </source>
</evidence>
<comment type="similarity">
    <text evidence="9">Belongs to the methyl-accepting chemotaxis (MCP) protein family.</text>
</comment>
<dbReference type="CDD" id="cd12913">
    <property type="entry name" value="PDC1_MCP_like"/>
    <property type="match status" value="1"/>
</dbReference>
<dbReference type="PROSITE" id="PS50885">
    <property type="entry name" value="HAMP"/>
    <property type="match status" value="1"/>
</dbReference>
<name>A0A9X6WFY3_BACTU</name>
<dbReference type="AlphaFoldDB" id="A0A9X6WFY3"/>
<reference evidence="15 16" key="1">
    <citation type="submission" date="2017-09" db="EMBL/GenBank/DDBJ databases">
        <title>Large-scale bioinformatics analysis of Bacillus genomes uncovers conserved roles of natural products in bacterial physiology.</title>
        <authorList>
            <consortium name="Agbiome Team Llc"/>
            <person name="Bleich R.M."/>
            <person name="Grubbs K.J."/>
            <person name="Santa Maria K.C."/>
            <person name="Allen S.E."/>
            <person name="Farag S."/>
            <person name="Shank E.A."/>
            <person name="Bowers A."/>
        </authorList>
    </citation>
    <scope>NUCLEOTIDE SEQUENCE [LARGE SCALE GENOMIC DNA]</scope>
    <source>
        <strain evidence="15 16">AFS085496</strain>
    </source>
</reference>
<dbReference type="SUPFAM" id="SSF103190">
    <property type="entry name" value="Sensory domain-like"/>
    <property type="match status" value="1"/>
</dbReference>
<dbReference type="Gene3D" id="1.10.287.950">
    <property type="entry name" value="Methyl-accepting chemotaxis protein"/>
    <property type="match status" value="1"/>
</dbReference>
<evidence type="ECO:0000256" key="6">
    <source>
        <dbReference type="ARBA" id="ARBA00022989"/>
    </source>
</evidence>
<dbReference type="GO" id="GO:0007165">
    <property type="term" value="P:signal transduction"/>
    <property type="evidence" value="ECO:0007669"/>
    <property type="project" value="UniProtKB-KW"/>
</dbReference>
<dbReference type="GO" id="GO:0004888">
    <property type="term" value="F:transmembrane signaling receptor activity"/>
    <property type="evidence" value="ECO:0007669"/>
    <property type="project" value="InterPro"/>
</dbReference>
<keyword evidence="2" id="KW-1003">Cell membrane</keyword>
<dbReference type="InterPro" id="IPR004089">
    <property type="entry name" value="MCPsignal_dom"/>
</dbReference>
<comment type="caution">
    <text evidence="15">The sequence shown here is derived from an EMBL/GenBank/DDBJ whole genome shotgun (WGS) entry which is preliminary data.</text>
</comment>
<feature type="domain" description="HAMP" evidence="14">
    <location>
        <begin position="304"/>
        <end position="356"/>
    </location>
</feature>
<keyword evidence="8 10" id="KW-0807">Transducer</keyword>
<keyword evidence="3" id="KW-0488">Methylation</keyword>
<dbReference type="Pfam" id="PF00015">
    <property type="entry name" value="MCPsignal"/>
    <property type="match status" value="1"/>
</dbReference>
<dbReference type="Proteomes" id="UP000224003">
    <property type="component" value="Unassembled WGS sequence"/>
</dbReference>
<accession>A0A9X6WFY3</accession>
<dbReference type="Pfam" id="PF02743">
    <property type="entry name" value="dCache_1"/>
    <property type="match status" value="1"/>
</dbReference>
<feature type="domain" description="Methyl-accepting transducer" evidence="13">
    <location>
        <begin position="375"/>
        <end position="632"/>
    </location>
</feature>
<dbReference type="Pfam" id="PF00672">
    <property type="entry name" value="HAMP"/>
    <property type="match status" value="1"/>
</dbReference>
<organism evidence="15 16">
    <name type="scientific">Bacillus thuringiensis</name>
    <dbReference type="NCBI Taxonomy" id="1428"/>
    <lineage>
        <taxon>Bacteria</taxon>
        <taxon>Bacillati</taxon>
        <taxon>Bacillota</taxon>
        <taxon>Bacilli</taxon>
        <taxon>Bacillales</taxon>
        <taxon>Bacillaceae</taxon>
        <taxon>Bacillus</taxon>
        <taxon>Bacillus cereus group</taxon>
    </lineage>
</organism>
<dbReference type="GO" id="GO:0006935">
    <property type="term" value="P:chemotaxis"/>
    <property type="evidence" value="ECO:0007669"/>
    <property type="project" value="UniProtKB-KW"/>
</dbReference>
<dbReference type="CDD" id="cd12912">
    <property type="entry name" value="PDC2_MCP_like"/>
    <property type="match status" value="1"/>
</dbReference>
<evidence type="ECO:0000256" key="4">
    <source>
        <dbReference type="ARBA" id="ARBA00022500"/>
    </source>
</evidence>
<dbReference type="CDD" id="cd11386">
    <property type="entry name" value="MCP_signal"/>
    <property type="match status" value="1"/>
</dbReference>
<evidence type="ECO:0000256" key="3">
    <source>
        <dbReference type="ARBA" id="ARBA00022481"/>
    </source>
</evidence>
<keyword evidence="6 12" id="KW-1133">Transmembrane helix</keyword>
<keyword evidence="7 12" id="KW-0472">Membrane</keyword>
<feature type="transmembrane region" description="Helical" evidence="12">
    <location>
        <begin position="280"/>
        <end position="303"/>
    </location>
</feature>
<evidence type="ECO:0000256" key="5">
    <source>
        <dbReference type="ARBA" id="ARBA00022692"/>
    </source>
</evidence>